<keyword evidence="4" id="KW-1185">Reference proteome</keyword>
<dbReference type="Pfam" id="PF03783">
    <property type="entry name" value="CsgG"/>
    <property type="match status" value="1"/>
</dbReference>
<sequence length="340" mass="35628">MKIPAIRRSPVRALGCVAAAAALLGGCVSTSAGPSGQYAKPIGNAPVTSNPTPYSTALYCLADYARRYNLPSPRMAVGRISDYTGSISSDGGRQITQGASLMANTALAKAGARIVERYDTSVSELELRYANNKLIGDDVPNGGPQDAAFRRILAGQVPGSDFYVVGGITEVNYNIRSGGFDVAGGEVKQNGGSGLITGKVFVMNVAIDLRLVQTTTLEVVDVVSYQKQIVGREVSAGVFDFLNGNVFDISAGSSGLEPVQLAVRALVERATVEFMANLYGAPGPEICLNPANDPLADSPVGPTGGYYPAYANTDTNNGQTRADPSRWHDRRDSAVRSGGR</sequence>
<reference evidence="3 4" key="1">
    <citation type="journal article" date="2014" name="Genome Announc.">
        <title>Genome Sequence of a Promising Hydrogen-Producing Facultative Anaerobic Bacterium, Brevundimonas naejangsanensis Strain B1.</title>
        <authorList>
            <person name="Su H."/>
            <person name="Zhang T."/>
            <person name="Bao M."/>
            <person name="Jiang Y."/>
            <person name="Wang Y."/>
            <person name="Tan T."/>
        </authorList>
    </citation>
    <scope>NUCLEOTIDE SEQUENCE [LARGE SCALE GENOMIC DNA]</scope>
    <source>
        <strain evidence="3 4">B1</strain>
    </source>
</reference>
<dbReference type="KEGG" id="bne:DA69_01965"/>
<dbReference type="InterPro" id="IPR005534">
    <property type="entry name" value="Curli_assmbl/transp-comp_CsgG"/>
</dbReference>
<dbReference type="InterPro" id="IPR049861">
    <property type="entry name" value="Holdfast_HfaB"/>
</dbReference>
<feature type="compositionally biased region" description="Polar residues" evidence="1">
    <location>
        <begin position="312"/>
        <end position="322"/>
    </location>
</feature>
<accession>A0A172Y349</accession>
<dbReference type="EMBL" id="CP015614">
    <property type="protein sequence ID" value="ANF53634.1"/>
    <property type="molecule type" value="Genomic_DNA"/>
</dbReference>
<dbReference type="AlphaFoldDB" id="A0A172Y349"/>
<dbReference type="RefSeq" id="WP_025976579.1">
    <property type="nucleotide sequence ID" value="NZ_CP015614.1"/>
</dbReference>
<dbReference type="GO" id="GO:0030288">
    <property type="term" value="C:outer membrane-bounded periplasmic space"/>
    <property type="evidence" value="ECO:0007669"/>
    <property type="project" value="InterPro"/>
</dbReference>
<dbReference type="PROSITE" id="PS51257">
    <property type="entry name" value="PROKAR_LIPOPROTEIN"/>
    <property type="match status" value="1"/>
</dbReference>
<evidence type="ECO:0000256" key="2">
    <source>
        <dbReference type="SAM" id="SignalP"/>
    </source>
</evidence>
<feature type="signal peptide" evidence="2">
    <location>
        <begin position="1"/>
        <end position="32"/>
    </location>
</feature>
<dbReference type="Gene3D" id="3.40.50.10610">
    <property type="entry name" value="ABC-type transport auxiliary lipoprotein component"/>
    <property type="match status" value="1"/>
</dbReference>
<organism evidence="3 4">
    <name type="scientific">Brevundimonas naejangsanensis</name>
    <dbReference type="NCBI Taxonomy" id="588932"/>
    <lineage>
        <taxon>Bacteria</taxon>
        <taxon>Pseudomonadati</taxon>
        <taxon>Pseudomonadota</taxon>
        <taxon>Alphaproteobacteria</taxon>
        <taxon>Caulobacterales</taxon>
        <taxon>Caulobacteraceae</taxon>
        <taxon>Brevundimonas</taxon>
    </lineage>
</organism>
<proteinExistence type="predicted"/>
<feature type="chain" id="PRO_5008004233" evidence="2">
    <location>
        <begin position="33"/>
        <end position="340"/>
    </location>
</feature>
<gene>
    <name evidence="3" type="ORF">DA69_01965</name>
</gene>
<dbReference type="OrthoDB" id="8832648at2"/>
<protein>
    <submittedName>
        <fullName evidence="3">Transcriptional regulator</fullName>
    </submittedName>
</protein>
<dbReference type="Proteomes" id="UP000077603">
    <property type="component" value="Chromosome"/>
</dbReference>
<evidence type="ECO:0000313" key="3">
    <source>
        <dbReference type="EMBL" id="ANF53634.1"/>
    </source>
</evidence>
<evidence type="ECO:0000256" key="1">
    <source>
        <dbReference type="SAM" id="MobiDB-lite"/>
    </source>
</evidence>
<evidence type="ECO:0000313" key="4">
    <source>
        <dbReference type="Proteomes" id="UP000077603"/>
    </source>
</evidence>
<feature type="region of interest" description="Disordered" evidence="1">
    <location>
        <begin position="299"/>
        <end position="340"/>
    </location>
</feature>
<feature type="compositionally biased region" description="Basic and acidic residues" evidence="1">
    <location>
        <begin position="323"/>
        <end position="334"/>
    </location>
</feature>
<dbReference type="eggNOG" id="COG1462">
    <property type="taxonomic scope" value="Bacteria"/>
</dbReference>
<dbReference type="STRING" id="588932.DA69_01965"/>
<dbReference type="NCBIfam" id="NF037935">
    <property type="entry name" value="holdfast_HfaB"/>
    <property type="match status" value="1"/>
</dbReference>
<name>A0A172Y349_9CAUL</name>
<keyword evidence="2" id="KW-0732">Signal</keyword>